<evidence type="ECO:0000256" key="6">
    <source>
        <dbReference type="ARBA" id="ARBA00023136"/>
    </source>
</evidence>
<comment type="subcellular location">
    <subcellularLocation>
        <location evidence="1">Cell membrane</location>
        <topology evidence="1">Multi-pass membrane protein</topology>
    </subcellularLocation>
</comment>
<evidence type="ECO:0000256" key="4">
    <source>
        <dbReference type="ARBA" id="ARBA00022989"/>
    </source>
</evidence>
<keyword evidence="5" id="KW-0297">G-protein coupled receptor</keyword>
<accession>A0A9Q1FD28</accession>
<sequence length="148" mass="16535">MFWQPLKMSFSNISNYSTVSTETHFCYEFFGGSCEMVVLPVSLQCLMVLFMGSTTAITMSGNLLVITSIAHFKQLHTSTNYLILSLAMCDFLLGAFVMPCSAVRSVTGCWYMGDFLCKLHTSTDIMLSTSSIFHLSFISVDRQEIDVN</sequence>
<evidence type="ECO:0000259" key="10">
    <source>
        <dbReference type="PROSITE" id="PS50262"/>
    </source>
</evidence>
<evidence type="ECO:0000256" key="7">
    <source>
        <dbReference type="ARBA" id="ARBA00023170"/>
    </source>
</evidence>
<dbReference type="EMBL" id="JAINUF010000006">
    <property type="protein sequence ID" value="KAJ8355971.1"/>
    <property type="molecule type" value="Genomic_DNA"/>
</dbReference>
<dbReference type="OrthoDB" id="5959645at2759"/>
<keyword evidence="4 9" id="KW-1133">Transmembrane helix</keyword>
<feature type="transmembrane region" description="Helical" evidence="9">
    <location>
        <begin position="46"/>
        <end position="69"/>
    </location>
</feature>
<proteinExistence type="predicted"/>
<evidence type="ECO:0000256" key="3">
    <source>
        <dbReference type="ARBA" id="ARBA00022692"/>
    </source>
</evidence>
<dbReference type="Proteomes" id="UP001152622">
    <property type="component" value="Chromosome 6"/>
</dbReference>
<dbReference type="InterPro" id="IPR017452">
    <property type="entry name" value="GPCR_Rhodpsn_7TM"/>
</dbReference>
<evidence type="ECO:0000256" key="2">
    <source>
        <dbReference type="ARBA" id="ARBA00022475"/>
    </source>
</evidence>
<keyword evidence="12" id="KW-1185">Reference proteome</keyword>
<gene>
    <name evidence="11" type="ORF">SKAU_G00187650</name>
</gene>
<organism evidence="11 12">
    <name type="scientific">Synaphobranchus kaupii</name>
    <name type="common">Kaup's arrowtooth eel</name>
    <dbReference type="NCBI Taxonomy" id="118154"/>
    <lineage>
        <taxon>Eukaryota</taxon>
        <taxon>Metazoa</taxon>
        <taxon>Chordata</taxon>
        <taxon>Craniata</taxon>
        <taxon>Vertebrata</taxon>
        <taxon>Euteleostomi</taxon>
        <taxon>Actinopterygii</taxon>
        <taxon>Neopterygii</taxon>
        <taxon>Teleostei</taxon>
        <taxon>Anguilliformes</taxon>
        <taxon>Synaphobranchidae</taxon>
        <taxon>Synaphobranchus</taxon>
    </lineage>
</organism>
<keyword evidence="8" id="KW-0807">Transducer</keyword>
<dbReference type="Pfam" id="PF00001">
    <property type="entry name" value="7tm_1"/>
    <property type="match status" value="1"/>
</dbReference>
<evidence type="ECO:0000313" key="12">
    <source>
        <dbReference type="Proteomes" id="UP001152622"/>
    </source>
</evidence>
<keyword evidence="3 9" id="KW-0812">Transmembrane</keyword>
<dbReference type="InterPro" id="IPR000276">
    <property type="entry name" value="GPCR_Rhodpsn"/>
</dbReference>
<dbReference type="PRINTS" id="PR00237">
    <property type="entry name" value="GPCRRHODOPSN"/>
</dbReference>
<keyword evidence="6 9" id="KW-0472">Membrane</keyword>
<comment type="caution">
    <text evidence="11">The sequence shown here is derived from an EMBL/GenBank/DDBJ whole genome shotgun (WGS) entry which is preliminary data.</text>
</comment>
<dbReference type="GO" id="GO:0005886">
    <property type="term" value="C:plasma membrane"/>
    <property type="evidence" value="ECO:0007669"/>
    <property type="project" value="UniProtKB-SubCell"/>
</dbReference>
<dbReference type="PANTHER" id="PTHR24248">
    <property type="entry name" value="ADRENERGIC RECEPTOR-RELATED G-PROTEIN COUPLED RECEPTOR"/>
    <property type="match status" value="1"/>
</dbReference>
<dbReference type="Gene3D" id="1.20.1070.10">
    <property type="entry name" value="Rhodopsin 7-helix transmembrane proteins"/>
    <property type="match status" value="1"/>
</dbReference>
<evidence type="ECO:0000256" key="1">
    <source>
        <dbReference type="ARBA" id="ARBA00004651"/>
    </source>
</evidence>
<dbReference type="PROSITE" id="PS50262">
    <property type="entry name" value="G_PROTEIN_RECEP_F1_2"/>
    <property type="match status" value="1"/>
</dbReference>
<protein>
    <recommendedName>
        <fullName evidence="10">G-protein coupled receptors family 1 profile domain-containing protein</fullName>
    </recommendedName>
</protein>
<evidence type="ECO:0000313" key="11">
    <source>
        <dbReference type="EMBL" id="KAJ8355971.1"/>
    </source>
</evidence>
<evidence type="ECO:0000256" key="8">
    <source>
        <dbReference type="ARBA" id="ARBA00023224"/>
    </source>
</evidence>
<evidence type="ECO:0000256" key="9">
    <source>
        <dbReference type="SAM" id="Phobius"/>
    </source>
</evidence>
<dbReference type="SUPFAM" id="SSF81321">
    <property type="entry name" value="Family A G protein-coupled receptor-like"/>
    <property type="match status" value="1"/>
</dbReference>
<keyword evidence="7" id="KW-0675">Receptor</keyword>
<evidence type="ECO:0000256" key="5">
    <source>
        <dbReference type="ARBA" id="ARBA00023040"/>
    </source>
</evidence>
<dbReference type="GO" id="GO:0004930">
    <property type="term" value="F:G protein-coupled receptor activity"/>
    <property type="evidence" value="ECO:0007669"/>
    <property type="project" value="UniProtKB-KW"/>
</dbReference>
<name>A0A9Q1FD28_SYNKA</name>
<dbReference type="GO" id="GO:0071875">
    <property type="term" value="P:adrenergic receptor signaling pathway"/>
    <property type="evidence" value="ECO:0007669"/>
    <property type="project" value="UniProtKB-ARBA"/>
</dbReference>
<dbReference type="AlphaFoldDB" id="A0A9Q1FD28"/>
<feature type="transmembrane region" description="Helical" evidence="9">
    <location>
        <begin position="81"/>
        <end position="99"/>
    </location>
</feature>
<keyword evidence="2" id="KW-1003">Cell membrane</keyword>
<reference evidence="11" key="1">
    <citation type="journal article" date="2023" name="Science">
        <title>Genome structures resolve the early diversification of teleost fishes.</title>
        <authorList>
            <person name="Parey E."/>
            <person name="Louis A."/>
            <person name="Montfort J."/>
            <person name="Bouchez O."/>
            <person name="Roques C."/>
            <person name="Iampietro C."/>
            <person name="Lluch J."/>
            <person name="Castinel A."/>
            <person name="Donnadieu C."/>
            <person name="Desvignes T."/>
            <person name="Floi Bucao C."/>
            <person name="Jouanno E."/>
            <person name="Wen M."/>
            <person name="Mejri S."/>
            <person name="Dirks R."/>
            <person name="Jansen H."/>
            <person name="Henkel C."/>
            <person name="Chen W.J."/>
            <person name="Zahm M."/>
            <person name="Cabau C."/>
            <person name="Klopp C."/>
            <person name="Thompson A.W."/>
            <person name="Robinson-Rechavi M."/>
            <person name="Braasch I."/>
            <person name="Lecointre G."/>
            <person name="Bobe J."/>
            <person name="Postlethwait J.H."/>
            <person name="Berthelot C."/>
            <person name="Roest Crollius H."/>
            <person name="Guiguen Y."/>
        </authorList>
    </citation>
    <scope>NUCLEOTIDE SEQUENCE</scope>
    <source>
        <strain evidence="11">WJC10195</strain>
    </source>
</reference>
<feature type="domain" description="G-protein coupled receptors family 1 profile" evidence="10">
    <location>
        <begin position="61"/>
        <end position="148"/>
    </location>
</feature>